<organism evidence="1 2">
    <name type="scientific">Dendrolimus kikuchii</name>
    <dbReference type="NCBI Taxonomy" id="765133"/>
    <lineage>
        <taxon>Eukaryota</taxon>
        <taxon>Metazoa</taxon>
        <taxon>Ecdysozoa</taxon>
        <taxon>Arthropoda</taxon>
        <taxon>Hexapoda</taxon>
        <taxon>Insecta</taxon>
        <taxon>Pterygota</taxon>
        <taxon>Neoptera</taxon>
        <taxon>Endopterygota</taxon>
        <taxon>Lepidoptera</taxon>
        <taxon>Glossata</taxon>
        <taxon>Ditrysia</taxon>
        <taxon>Bombycoidea</taxon>
        <taxon>Lasiocampidae</taxon>
        <taxon>Dendrolimus</taxon>
    </lineage>
</organism>
<proteinExistence type="predicted"/>
<evidence type="ECO:0000313" key="2">
    <source>
        <dbReference type="Proteomes" id="UP000824533"/>
    </source>
</evidence>
<reference evidence="1 2" key="1">
    <citation type="journal article" date="2021" name="Front. Genet.">
        <title>Chromosome-Level Genome Assembly Reveals Significant Gene Expansion in the Toll and IMD Signaling Pathways of Dendrolimus kikuchii.</title>
        <authorList>
            <person name="Zhou J."/>
            <person name="Wu P."/>
            <person name="Xiong Z."/>
            <person name="Liu N."/>
            <person name="Zhao N."/>
            <person name="Ji M."/>
            <person name="Qiu Y."/>
            <person name="Yang B."/>
        </authorList>
    </citation>
    <scope>NUCLEOTIDE SEQUENCE [LARGE SCALE GENOMIC DNA]</scope>
    <source>
        <strain evidence="1">Ann1</strain>
    </source>
</reference>
<dbReference type="EMBL" id="CM034405">
    <property type="protein sequence ID" value="KAJ0173514.1"/>
    <property type="molecule type" value="Genomic_DNA"/>
</dbReference>
<evidence type="ECO:0000313" key="1">
    <source>
        <dbReference type="EMBL" id="KAJ0173514.1"/>
    </source>
</evidence>
<dbReference type="Proteomes" id="UP000824533">
    <property type="component" value="Linkage Group LG19"/>
</dbReference>
<gene>
    <name evidence="1" type="ORF">K1T71_010663</name>
</gene>
<name>A0ACC1CQ29_9NEOP</name>
<accession>A0ACC1CQ29</accession>
<sequence>MEQMYLVEIFIDTVTIFVTEDEISGAKKNLIIKIKFGPKVQFIIKEGQLAVNSEQKDDVIECDDQGRRKWTRTIRVGKSYLFPSYPDTVLMILSKFPLEIEVWNDDENEVEIFVGIGTMHWETQFFHMLKETAEACKLHEPLSIKQVTPLFAECCCRQCGEIAFILRLSALGDSIITEFQQLMKDPDSFVFRTNKAPSMFQCKRIEGDDPNFCMVGSLYETTTLEDPDIVNNAQKKIEVCTELQSCGMGQKEGDGTVCQHSKETDDPKKKKYPINKIRMGDITGPCGNSNCPLAHKVKTYIRNLEAYKKEAAGKVSGTKDDGTSKVCGTCSCKDDRYHREECSESNKQGAGQKALCMGCGGIAQSGETCEDKKKKALGVTPKTSKTQVTYVFSVTKVPEFKDSVYGKDFIVENVIAQHYSSHTKASASQIHAGAGCNCRRHSPAPLRTQIVNPKSNLNTLNPEFKPSTRSMGTNNALVYNVDVKESRRKIAVYNCTEIPDDKDCKCDPPKPTPPCRTFDCDCIAEMGNIAARKAHKPFCPSYKHKSNCPVTMMHEEEDKKKAEDDEDETEPLPYGLPPIKLGPCPVIGKPCTYPDGFSRMYKTAALPLQSQSYSEAGKVCCSKEYERIKKAIKEYMKNEKDHDYRCVNKFNVDTEKRCCDKEQRLLALMGKGCCGSHKMAIQEKFKQDTNK</sequence>
<keyword evidence="2" id="KW-1185">Reference proteome</keyword>
<comment type="caution">
    <text evidence="1">The sequence shown here is derived from an EMBL/GenBank/DDBJ whole genome shotgun (WGS) entry which is preliminary data.</text>
</comment>
<protein>
    <submittedName>
        <fullName evidence="1">Uncharacterized protein</fullName>
    </submittedName>
</protein>